<accession>A0A2G9HWN8</accession>
<gene>
    <name evidence="1" type="ORF">CDL12_05350</name>
</gene>
<dbReference type="AlphaFoldDB" id="A0A2G9HWN8"/>
<name>A0A2G9HWN8_9LAMI</name>
<protein>
    <submittedName>
        <fullName evidence="1">Uncharacterized protein</fullName>
    </submittedName>
</protein>
<comment type="caution">
    <text evidence="1">The sequence shown here is derived from an EMBL/GenBank/DDBJ whole genome shotgun (WGS) entry which is preliminary data.</text>
</comment>
<reference evidence="2" key="1">
    <citation type="journal article" date="2018" name="Gigascience">
        <title>Genome assembly of the Pink Ipe (Handroanthus impetiginosus, Bignoniaceae), a highly valued, ecologically keystone Neotropical timber forest tree.</title>
        <authorList>
            <person name="Silva-Junior O.B."/>
            <person name="Grattapaglia D."/>
            <person name="Novaes E."/>
            <person name="Collevatti R.G."/>
        </authorList>
    </citation>
    <scope>NUCLEOTIDE SEQUENCE [LARGE SCALE GENOMIC DNA]</scope>
    <source>
        <strain evidence="2">cv. UFG-1</strain>
    </source>
</reference>
<dbReference type="Proteomes" id="UP000231279">
    <property type="component" value="Unassembled WGS sequence"/>
</dbReference>
<keyword evidence="2" id="KW-1185">Reference proteome</keyword>
<sequence length="80" mass="9041">MKPILGTNQIVVKTSKKKARDSLLHLMLSCTSTSKTMPPPETKSNKLTRLKSNVPYLVTYVSSFKHDKCAFNLNHQDLVH</sequence>
<dbReference type="EMBL" id="NKXS01000858">
    <property type="protein sequence ID" value="PIN21937.1"/>
    <property type="molecule type" value="Genomic_DNA"/>
</dbReference>
<evidence type="ECO:0000313" key="1">
    <source>
        <dbReference type="EMBL" id="PIN21937.1"/>
    </source>
</evidence>
<evidence type="ECO:0000313" key="2">
    <source>
        <dbReference type="Proteomes" id="UP000231279"/>
    </source>
</evidence>
<organism evidence="1 2">
    <name type="scientific">Handroanthus impetiginosus</name>
    <dbReference type="NCBI Taxonomy" id="429701"/>
    <lineage>
        <taxon>Eukaryota</taxon>
        <taxon>Viridiplantae</taxon>
        <taxon>Streptophyta</taxon>
        <taxon>Embryophyta</taxon>
        <taxon>Tracheophyta</taxon>
        <taxon>Spermatophyta</taxon>
        <taxon>Magnoliopsida</taxon>
        <taxon>eudicotyledons</taxon>
        <taxon>Gunneridae</taxon>
        <taxon>Pentapetalae</taxon>
        <taxon>asterids</taxon>
        <taxon>lamiids</taxon>
        <taxon>Lamiales</taxon>
        <taxon>Bignoniaceae</taxon>
        <taxon>Crescentiina</taxon>
        <taxon>Tabebuia alliance</taxon>
        <taxon>Handroanthus</taxon>
    </lineage>
</organism>
<proteinExistence type="predicted"/>